<keyword evidence="3" id="KW-1185">Reference proteome</keyword>
<feature type="compositionally biased region" description="Basic and acidic residues" evidence="1">
    <location>
        <begin position="279"/>
        <end position="293"/>
    </location>
</feature>
<feature type="compositionally biased region" description="Polar residues" evidence="1">
    <location>
        <begin position="138"/>
        <end position="148"/>
    </location>
</feature>
<feature type="compositionally biased region" description="Pro residues" evidence="1">
    <location>
        <begin position="191"/>
        <end position="200"/>
    </location>
</feature>
<dbReference type="KEGG" id="ffu:CLAFUR5_00404"/>
<gene>
    <name evidence="2" type="ORF">CLAFUR5_00404</name>
</gene>
<organism evidence="2 3">
    <name type="scientific">Passalora fulva</name>
    <name type="common">Tomato leaf mold</name>
    <name type="synonym">Cladosporium fulvum</name>
    <dbReference type="NCBI Taxonomy" id="5499"/>
    <lineage>
        <taxon>Eukaryota</taxon>
        <taxon>Fungi</taxon>
        <taxon>Dikarya</taxon>
        <taxon>Ascomycota</taxon>
        <taxon>Pezizomycotina</taxon>
        <taxon>Dothideomycetes</taxon>
        <taxon>Dothideomycetidae</taxon>
        <taxon>Mycosphaerellales</taxon>
        <taxon>Mycosphaerellaceae</taxon>
        <taxon>Fulvia</taxon>
    </lineage>
</organism>
<feature type="compositionally biased region" description="Polar residues" evidence="1">
    <location>
        <begin position="375"/>
        <end position="384"/>
    </location>
</feature>
<dbReference type="AlphaFoldDB" id="A0A9Q8P458"/>
<sequence length="396" mass="42581">MTAWETTLRCMSIRSDLLDLPLASSASETSEIIYMRGTITLCSTKDANSGLAVIGRISGGPVLVFETFEPDTTVELAPGHDNLDCDQYHHPLPASTASARHFAHLRSGDTISYNAYGLKLAIHMQRTPLDITPDKDTQSQTPSESSSMAAFGADQVQAVNTSYETIATQPLSQPLVEDSETDVDEDDLDMPAPPPAPALPTPDTAGVNSRTAESGTIEPDTGVESEPESPSNSPLQKKQQSQEQAPRKSDDDTAARTQDRMLLAMATPSSSLKTYGKSKTRDASHTPSMRDGEAGSLRGGPEINPRHGMKRKTATRPDVYDVEDDQPVKKRKGWLPKAALPDEDTAVVPSNDITDADSTEDEIVVAPLKPRKTAPASNTISTPTKQDRPTKVLFSG</sequence>
<feature type="compositionally biased region" description="Polar residues" evidence="1">
    <location>
        <begin position="235"/>
        <end position="244"/>
    </location>
</feature>
<evidence type="ECO:0000313" key="2">
    <source>
        <dbReference type="EMBL" id="UJO12628.1"/>
    </source>
</evidence>
<dbReference type="RefSeq" id="XP_047756994.1">
    <property type="nucleotide sequence ID" value="XM_047899552.1"/>
</dbReference>
<feature type="region of interest" description="Disordered" evidence="1">
    <location>
        <begin position="168"/>
        <end position="396"/>
    </location>
</feature>
<feature type="region of interest" description="Disordered" evidence="1">
    <location>
        <begin position="129"/>
        <end position="149"/>
    </location>
</feature>
<feature type="compositionally biased region" description="Acidic residues" evidence="1">
    <location>
        <begin position="354"/>
        <end position="363"/>
    </location>
</feature>
<evidence type="ECO:0000256" key="1">
    <source>
        <dbReference type="SAM" id="MobiDB-lite"/>
    </source>
</evidence>
<proteinExistence type="predicted"/>
<reference evidence="2" key="2">
    <citation type="journal article" date="2022" name="Microb. Genom.">
        <title>A chromosome-scale genome assembly of the tomato pathogen Cladosporium fulvum reveals a compartmentalized genome architecture and the presence of a dispensable chromosome.</title>
        <authorList>
            <person name="Zaccaron A.Z."/>
            <person name="Chen L.H."/>
            <person name="Samaras A."/>
            <person name="Stergiopoulos I."/>
        </authorList>
    </citation>
    <scope>NUCLEOTIDE SEQUENCE</scope>
    <source>
        <strain evidence="2">Race5_Kim</strain>
    </source>
</reference>
<feature type="compositionally biased region" description="Acidic residues" evidence="1">
    <location>
        <begin position="177"/>
        <end position="189"/>
    </location>
</feature>
<accession>A0A9Q8P458</accession>
<evidence type="ECO:0000313" key="3">
    <source>
        <dbReference type="Proteomes" id="UP000756132"/>
    </source>
</evidence>
<name>A0A9Q8P458_PASFU</name>
<protein>
    <submittedName>
        <fullName evidence="2">Uncharacterized protein</fullName>
    </submittedName>
</protein>
<feature type="compositionally biased region" description="Basic and acidic residues" evidence="1">
    <location>
        <begin position="245"/>
        <end position="259"/>
    </location>
</feature>
<dbReference type="GeneID" id="71980282"/>
<dbReference type="Proteomes" id="UP000756132">
    <property type="component" value="Chromosome 1"/>
</dbReference>
<reference evidence="2" key="1">
    <citation type="submission" date="2021-12" db="EMBL/GenBank/DDBJ databases">
        <authorList>
            <person name="Zaccaron A."/>
            <person name="Stergiopoulos I."/>
        </authorList>
    </citation>
    <scope>NUCLEOTIDE SEQUENCE</scope>
    <source>
        <strain evidence="2">Race5_Kim</strain>
    </source>
</reference>
<dbReference type="EMBL" id="CP090163">
    <property type="protein sequence ID" value="UJO12628.1"/>
    <property type="molecule type" value="Genomic_DNA"/>
</dbReference>